<comment type="caution">
    <text evidence="2">The sequence shown here is derived from an EMBL/GenBank/DDBJ whole genome shotgun (WGS) entry which is preliminary data.</text>
</comment>
<evidence type="ECO:0000256" key="1">
    <source>
        <dbReference type="SAM" id="MobiDB-lite"/>
    </source>
</evidence>
<dbReference type="SUPFAM" id="SSF54909">
    <property type="entry name" value="Dimeric alpha+beta barrel"/>
    <property type="match status" value="1"/>
</dbReference>
<evidence type="ECO:0000313" key="3">
    <source>
        <dbReference type="Proteomes" id="UP000094224"/>
    </source>
</evidence>
<reference evidence="3" key="1">
    <citation type="submission" date="2016-09" db="EMBL/GenBank/DDBJ databases">
        <authorList>
            <person name="Greninger A.L."/>
            <person name="Jerome K.R."/>
            <person name="Mcnair B."/>
            <person name="Wallis C."/>
            <person name="Fang F."/>
        </authorList>
    </citation>
    <scope>NUCLEOTIDE SEQUENCE [LARGE SCALE GENOMIC DNA]</scope>
    <source>
        <strain evidence="3">BC1_M4</strain>
    </source>
</reference>
<dbReference type="STRING" id="243061.AWC25_22600"/>
<dbReference type="EMBL" id="MIHC01000001">
    <property type="protein sequence ID" value="ODR10812.1"/>
    <property type="molecule type" value="Genomic_DNA"/>
</dbReference>
<gene>
    <name evidence="2" type="ORF">BHQ21_00050</name>
</gene>
<dbReference type="InterPro" id="IPR011008">
    <property type="entry name" value="Dimeric_a/b-barrel"/>
</dbReference>
<accession>A0A1E3T8T9</accession>
<proteinExistence type="predicted"/>
<dbReference type="AlphaFoldDB" id="A0A1E3T8T9"/>
<protein>
    <recommendedName>
        <fullName evidence="4">EthD domain-containing protein</fullName>
    </recommendedName>
</protein>
<sequence>MSTKTKGIILVESRPSSPERDQEYNTWYDEVHLPELVALDGIVSARRLRPVNPDGPYVAIYEIEGDDLQAVLDNMIANAGQLTMSDALQLDPAPIPRLLQTMTECTGSPK</sequence>
<evidence type="ECO:0008006" key="4">
    <source>
        <dbReference type="Google" id="ProtNLM"/>
    </source>
</evidence>
<dbReference type="Proteomes" id="UP000094224">
    <property type="component" value="Unassembled WGS sequence"/>
</dbReference>
<feature type="region of interest" description="Disordered" evidence="1">
    <location>
        <begin position="1"/>
        <end position="22"/>
    </location>
</feature>
<evidence type="ECO:0000313" key="2">
    <source>
        <dbReference type="EMBL" id="ODR10812.1"/>
    </source>
</evidence>
<dbReference type="RefSeq" id="WP_069398281.1">
    <property type="nucleotide sequence ID" value="NZ_JBKFED010000004.1"/>
</dbReference>
<keyword evidence="3" id="KW-1185">Reference proteome</keyword>
<name>A0A1E3T8T9_9MYCO</name>
<organism evidence="2 3">
    <name type="scientific">Mycobacterium sherrisii</name>
    <dbReference type="NCBI Taxonomy" id="243061"/>
    <lineage>
        <taxon>Bacteria</taxon>
        <taxon>Bacillati</taxon>
        <taxon>Actinomycetota</taxon>
        <taxon>Actinomycetes</taxon>
        <taxon>Mycobacteriales</taxon>
        <taxon>Mycobacteriaceae</taxon>
        <taxon>Mycobacterium</taxon>
        <taxon>Mycobacterium simiae complex</taxon>
    </lineage>
</organism>